<proteinExistence type="predicted"/>
<organism evidence="1 2">
    <name type="scientific">Geoanaerobacter pelophilus</name>
    <dbReference type="NCBI Taxonomy" id="60036"/>
    <lineage>
        <taxon>Bacteria</taxon>
        <taxon>Pseudomonadati</taxon>
        <taxon>Thermodesulfobacteriota</taxon>
        <taxon>Desulfuromonadia</taxon>
        <taxon>Geobacterales</taxon>
        <taxon>Geobacteraceae</taxon>
        <taxon>Geoanaerobacter</taxon>
    </lineage>
</organism>
<keyword evidence="2" id="KW-1185">Reference proteome</keyword>
<sequence>MTFIFSLSAFADGPPPPPPFDPSAVTPPIEGAPSSFTEKGSDTVIDKVSPGVYKIGAIQIDKDKKTVSFPGEINMNKGMLEYLLVRVGGKTHESLLRTKVEPYQLQIACLLIGLEGTSKPLDFQGDPRMPEGTPVVIQLKVADKDGTFTEINPEIWLAKTVDGKLQAVTNSSWVFTGSTIRDGRFQAQSDGSIIAIYHDPAAIIDNTSKGGDSDKVWSVKEGSVPPVGTPVTISIKPAR</sequence>
<dbReference type="EMBL" id="JAHCVJ010000007">
    <property type="protein sequence ID" value="MBT0665825.1"/>
    <property type="molecule type" value="Genomic_DNA"/>
</dbReference>
<evidence type="ECO:0000313" key="2">
    <source>
        <dbReference type="Proteomes" id="UP000811899"/>
    </source>
</evidence>
<dbReference type="AlphaFoldDB" id="A0AAW4L8E6"/>
<accession>A0AAW4L8E6</accession>
<comment type="caution">
    <text evidence="1">The sequence shown here is derived from an EMBL/GenBank/DDBJ whole genome shotgun (WGS) entry which is preliminary data.</text>
</comment>
<dbReference type="NCBIfam" id="NF040466">
    <property type="entry name" value="ydjY_domain"/>
    <property type="match status" value="1"/>
</dbReference>
<name>A0AAW4L8E6_9BACT</name>
<dbReference type="RefSeq" id="WP_214172595.1">
    <property type="nucleotide sequence ID" value="NZ_JAHCVJ010000007.1"/>
</dbReference>
<protein>
    <submittedName>
        <fullName evidence="1">Uncharacterized protein</fullName>
    </submittedName>
</protein>
<evidence type="ECO:0000313" key="1">
    <source>
        <dbReference type="EMBL" id="MBT0665825.1"/>
    </source>
</evidence>
<reference evidence="1 2" key="1">
    <citation type="submission" date="2021-05" db="EMBL/GenBank/DDBJ databases">
        <title>The draft genome of Geobacter pelophilus DSM 12255.</title>
        <authorList>
            <person name="Xu Z."/>
            <person name="Masuda Y."/>
            <person name="Itoh H."/>
            <person name="Senoo K."/>
        </authorList>
    </citation>
    <scope>NUCLEOTIDE SEQUENCE [LARGE SCALE GENOMIC DNA]</scope>
    <source>
        <strain evidence="1 2">DSM 12255</strain>
    </source>
</reference>
<gene>
    <name evidence="1" type="ORF">KI809_16060</name>
</gene>
<dbReference type="InterPro" id="IPR047750">
    <property type="entry name" value="YdjY-like"/>
</dbReference>
<dbReference type="Proteomes" id="UP000811899">
    <property type="component" value="Unassembled WGS sequence"/>
</dbReference>